<accession>V7IB95</accession>
<evidence type="ECO:0000313" key="2">
    <source>
        <dbReference type="EMBL" id="ETA82132.1"/>
    </source>
</evidence>
<dbReference type="eggNOG" id="COG0656">
    <property type="taxonomic scope" value="Bacteria"/>
</dbReference>
<protein>
    <submittedName>
        <fullName evidence="2">Aldo/keto reductase</fullName>
    </submittedName>
</protein>
<dbReference type="InterPro" id="IPR036812">
    <property type="entry name" value="NAD(P)_OxRdtase_dom_sf"/>
</dbReference>
<dbReference type="PANTHER" id="PTHR43638">
    <property type="entry name" value="OXIDOREDUCTASE, ALDO/KETO REDUCTASE FAMILY PROTEIN"/>
    <property type="match status" value="1"/>
</dbReference>
<dbReference type="Gene3D" id="3.20.20.100">
    <property type="entry name" value="NADP-dependent oxidoreductase domain"/>
    <property type="match status" value="1"/>
</dbReference>
<dbReference type="Proteomes" id="UP000017747">
    <property type="component" value="Unassembled WGS sequence"/>
</dbReference>
<dbReference type="EMBL" id="AXUN02000040">
    <property type="protein sequence ID" value="ETA82132.1"/>
    <property type="molecule type" value="Genomic_DNA"/>
</dbReference>
<dbReference type="InterPro" id="IPR023210">
    <property type="entry name" value="NADP_OxRdtase_dom"/>
</dbReference>
<keyword evidence="3" id="KW-1185">Reference proteome</keyword>
<organism evidence="2 3">
    <name type="scientific">Youngiibacter fragilis 232.1</name>
    <dbReference type="NCBI Taxonomy" id="994573"/>
    <lineage>
        <taxon>Bacteria</taxon>
        <taxon>Bacillati</taxon>
        <taxon>Bacillota</taxon>
        <taxon>Clostridia</taxon>
        <taxon>Eubacteriales</taxon>
        <taxon>Clostridiaceae</taxon>
        <taxon>Youngiibacter</taxon>
    </lineage>
</organism>
<evidence type="ECO:0000313" key="3">
    <source>
        <dbReference type="Proteomes" id="UP000017747"/>
    </source>
</evidence>
<evidence type="ECO:0000259" key="1">
    <source>
        <dbReference type="Pfam" id="PF00248"/>
    </source>
</evidence>
<dbReference type="STRING" id="994573.T472_0202795"/>
<dbReference type="PANTHER" id="PTHR43638:SF3">
    <property type="entry name" value="ALDEHYDE REDUCTASE"/>
    <property type="match status" value="1"/>
</dbReference>
<dbReference type="SUPFAM" id="SSF51430">
    <property type="entry name" value="NAD(P)-linked oxidoreductase"/>
    <property type="match status" value="1"/>
</dbReference>
<reference evidence="2 3" key="1">
    <citation type="journal article" date="2014" name="Genome Announc.">
        <title>Genome Sequence of Youngiibacter fragilis, the Type Strain of the Genus Youngiibacter.</title>
        <authorList>
            <person name="Wawrik C.B."/>
            <person name="Callaghan A.V."/>
            <person name="Stamps B.W."/>
            <person name="Wawrik B."/>
        </authorList>
    </citation>
    <scope>NUCLEOTIDE SEQUENCE [LARGE SCALE GENOMIC DNA]</scope>
    <source>
        <strain evidence="2 3">232.1</strain>
    </source>
</reference>
<dbReference type="AlphaFoldDB" id="V7IB95"/>
<dbReference type="Pfam" id="PF00248">
    <property type="entry name" value="Aldo_ket_red"/>
    <property type="match status" value="1"/>
</dbReference>
<name>V7IB95_9CLOT</name>
<gene>
    <name evidence="2" type="ORF">T472_0202795</name>
</gene>
<proteinExistence type="predicted"/>
<comment type="caution">
    <text evidence="2">The sequence shown here is derived from an EMBL/GenBank/DDBJ whole genome shotgun (WGS) entry which is preliminary data.</text>
</comment>
<feature type="domain" description="NADP-dependent oxidoreductase" evidence="1">
    <location>
        <begin position="29"/>
        <end position="86"/>
    </location>
</feature>
<sequence>MESNGIATMAYCPMAHDRHTRKLIAEETSVMEISSKYGITTEQLMLAFVLSKEGVCAIPKASSLQHVLLNAASVDIVLSPEDMDMLAVHFPSPKRKMSFDML</sequence>